<feature type="transmembrane region" description="Helical" evidence="6">
    <location>
        <begin position="97"/>
        <end position="117"/>
    </location>
</feature>
<proteinExistence type="inferred from homology"/>
<comment type="caution">
    <text evidence="8">The sequence shown here is derived from an EMBL/GenBank/DDBJ whole genome shotgun (WGS) entry which is preliminary data.</text>
</comment>
<dbReference type="EMBL" id="MIND01000018">
    <property type="protein sequence ID" value="POF90929.1"/>
    <property type="molecule type" value="Genomic_DNA"/>
</dbReference>
<reference evidence="8 9" key="2">
    <citation type="submission" date="2018-03" db="EMBL/GenBank/DDBJ databases">
        <title>Draft genome of Pseudomonas putida strain KT-27.</title>
        <authorList>
            <person name="Yoshizawa S."/>
            <person name="Khan N.H."/>
            <person name="Nishimura M."/>
            <person name="Chiura H.X."/>
            <person name="Ogura Y."/>
            <person name="Hayashi T."/>
            <person name="Kogure K."/>
        </authorList>
    </citation>
    <scope>NUCLEOTIDE SEQUENCE [LARGE SCALE GENOMIC DNA]</scope>
    <source>
        <strain evidence="8 9">KT-27</strain>
    </source>
</reference>
<dbReference type="PANTHER" id="PTHR32322">
    <property type="entry name" value="INNER MEMBRANE TRANSPORTER"/>
    <property type="match status" value="1"/>
</dbReference>
<protein>
    <recommendedName>
        <fullName evidence="7">EamA domain-containing protein</fullName>
    </recommendedName>
</protein>
<keyword evidence="4 6" id="KW-1133">Transmembrane helix</keyword>
<feature type="transmembrane region" description="Helical" evidence="6">
    <location>
        <begin position="149"/>
        <end position="170"/>
    </location>
</feature>
<dbReference type="GO" id="GO:0016020">
    <property type="term" value="C:membrane"/>
    <property type="evidence" value="ECO:0007669"/>
    <property type="project" value="UniProtKB-SubCell"/>
</dbReference>
<comment type="similarity">
    <text evidence="2">Belongs to the EamA transporter family.</text>
</comment>
<evidence type="ECO:0000256" key="5">
    <source>
        <dbReference type="ARBA" id="ARBA00023136"/>
    </source>
</evidence>
<comment type="subcellular location">
    <subcellularLocation>
        <location evidence="1">Membrane</location>
        <topology evidence="1">Multi-pass membrane protein</topology>
    </subcellularLocation>
</comment>
<dbReference type="SUPFAM" id="SSF103481">
    <property type="entry name" value="Multidrug resistance efflux transporter EmrE"/>
    <property type="match status" value="2"/>
</dbReference>
<evidence type="ECO:0000256" key="1">
    <source>
        <dbReference type="ARBA" id="ARBA00004141"/>
    </source>
</evidence>
<feature type="domain" description="EamA" evidence="7">
    <location>
        <begin position="152"/>
        <end position="279"/>
    </location>
</feature>
<feature type="transmembrane region" description="Helical" evidence="6">
    <location>
        <begin position="7"/>
        <end position="27"/>
    </location>
</feature>
<feature type="transmembrane region" description="Helical" evidence="6">
    <location>
        <begin position="266"/>
        <end position="283"/>
    </location>
</feature>
<dbReference type="InterPro" id="IPR050638">
    <property type="entry name" value="AA-Vitamin_Transporters"/>
</dbReference>
<evidence type="ECO:0000256" key="3">
    <source>
        <dbReference type="ARBA" id="ARBA00022692"/>
    </source>
</evidence>
<dbReference type="PANTHER" id="PTHR32322:SF2">
    <property type="entry name" value="EAMA DOMAIN-CONTAINING PROTEIN"/>
    <property type="match status" value="1"/>
</dbReference>
<evidence type="ECO:0000256" key="4">
    <source>
        <dbReference type="ARBA" id="ARBA00022989"/>
    </source>
</evidence>
<accession>A0A2S3WJ81</accession>
<name>A0A2S3WJ81_PSEPU</name>
<feature type="transmembrane region" description="Helical" evidence="6">
    <location>
        <begin position="241"/>
        <end position="260"/>
    </location>
</feature>
<feature type="transmembrane region" description="Helical" evidence="6">
    <location>
        <begin position="70"/>
        <end position="91"/>
    </location>
</feature>
<organism evidence="8 9">
    <name type="scientific">Pseudomonas putida</name>
    <name type="common">Arthrobacter siderocapsulatus</name>
    <dbReference type="NCBI Taxonomy" id="303"/>
    <lineage>
        <taxon>Bacteria</taxon>
        <taxon>Pseudomonadati</taxon>
        <taxon>Pseudomonadota</taxon>
        <taxon>Gammaproteobacteria</taxon>
        <taxon>Pseudomonadales</taxon>
        <taxon>Pseudomonadaceae</taxon>
        <taxon>Pseudomonas</taxon>
    </lineage>
</organism>
<feature type="transmembrane region" description="Helical" evidence="6">
    <location>
        <begin position="33"/>
        <end position="58"/>
    </location>
</feature>
<keyword evidence="5 6" id="KW-0472">Membrane</keyword>
<feature type="transmembrane region" description="Helical" evidence="6">
    <location>
        <begin position="124"/>
        <end position="143"/>
    </location>
</feature>
<dbReference type="Proteomes" id="UP000237194">
    <property type="component" value="Unassembled WGS sequence"/>
</dbReference>
<evidence type="ECO:0000313" key="9">
    <source>
        <dbReference type="Proteomes" id="UP000237194"/>
    </source>
</evidence>
<feature type="transmembrane region" description="Helical" evidence="6">
    <location>
        <begin position="182"/>
        <end position="200"/>
    </location>
</feature>
<keyword evidence="3 6" id="KW-0812">Transmembrane</keyword>
<dbReference type="RefSeq" id="WP_146047315.1">
    <property type="nucleotide sequence ID" value="NZ_MIND01000018.1"/>
</dbReference>
<feature type="transmembrane region" description="Helical" evidence="6">
    <location>
        <begin position="206"/>
        <end position="229"/>
    </location>
</feature>
<evidence type="ECO:0000256" key="6">
    <source>
        <dbReference type="SAM" id="Phobius"/>
    </source>
</evidence>
<evidence type="ECO:0000259" key="7">
    <source>
        <dbReference type="Pfam" id="PF00892"/>
    </source>
</evidence>
<dbReference type="InterPro" id="IPR000620">
    <property type="entry name" value="EamA_dom"/>
</dbReference>
<dbReference type="Pfam" id="PF00892">
    <property type="entry name" value="EamA"/>
    <property type="match status" value="1"/>
</dbReference>
<reference evidence="8 9" key="1">
    <citation type="submission" date="2016-08" db="EMBL/GenBank/DDBJ databases">
        <authorList>
            <person name="Seilhamer J.J."/>
        </authorList>
    </citation>
    <scope>NUCLEOTIDE SEQUENCE [LARGE SCALE GENOMIC DNA]</scope>
    <source>
        <strain evidence="8 9">KT-27</strain>
    </source>
</reference>
<dbReference type="AlphaFoldDB" id="A0A2S3WJ81"/>
<evidence type="ECO:0000313" key="8">
    <source>
        <dbReference type="EMBL" id="POF90929.1"/>
    </source>
</evidence>
<sequence length="297" mass="31716">MTTAEKYYPLAFLLMWSSGAIFVKLGLEDASVSVFLTIRSVGAVLALLIACWLTAPHYKLKESLLLPKALLIRVMGVGVLLQVAYQAAYFFALNHHMSPGVLALILGFQPLLTPIFASERIGRAGSLYLLLGLSGLTIALLGARELGSITAIGLCFGLGSVLAITAGAVLQKNTTINPVTAAFYHALIASITFLAVLPFTDIRLSLTPTFVVSALWMSTVVSTLAVVLLFKMLARNSASKVGVLFYMVPVITMAMDYLAFGNKINWLTLLGACLVMVAVKGFGATQAKPDTPTIEKQ</sequence>
<evidence type="ECO:0000256" key="2">
    <source>
        <dbReference type="ARBA" id="ARBA00007362"/>
    </source>
</evidence>
<dbReference type="InterPro" id="IPR037185">
    <property type="entry name" value="EmrE-like"/>
</dbReference>
<gene>
    <name evidence="8" type="ORF">BGP80_05495</name>
</gene>